<gene>
    <name evidence="3" type="ORF">TK11N_23380</name>
    <name evidence="4" type="ORF">TK2N_23450</name>
</gene>
<proteinExistence type="predicted"/>
<keyword evidence="1" id="KW-0472">Membrane</keyword>
<comment type="caution">
    <text evidence="4">The sequence shown here is derived from an EMBL/GenBank/DDBJ whole genome shotgun (WGS) entry which is preliminary data.</text>
</comment>
<feature type="transmembrane region" description="Helical" evidence="1">
    <location>
        <begin position="23"/>
        <end position="41"/>
    </location>
</feature>
<name>A0AAN4UDU9_9ENTE</name>
<dbReference type="Pfam" id="PF00689">
    <property type="entry name" value="Cation_ATPase_C"/>
    <property type="match status" value="1"/>
</dbReference>
<accession>A0AAN4UDU9</accession>
<dbReference type="Proteomes" id="UP000886597">
    <property type="component" value="Unassembled WGS sequence"/>
</dbReference>
<dbReference type="Gene3D" id="1.20.1110.10">
    <property type="entry name" value="Calcium-transporting ATPase, transmembrane domain"/>
    <property type="match status" value="1"/>
</dbReference>
<evidence type="ECO:0000313" key="3">
    <source>
        <dbReference type="EMBL" id="GEQ50486.1"/>
    </source>
</evidence>
<feature type="domain" description="Cation-transporting P-type ATPase C-terminal" evidence="2">
    <location>
        <begin position="2"/>
        <end position="113"/>
    </location>
</feature>
<dbReference type="InterPro" id="IPR023298">
    <property type="entry name" value="ATPase_P-typ_TM_dom_sf"/>
</dbReference>
<evidence type="ECO:0000259" key="2">
    <source>
        <dbReference type="Pfam" id="PF00689"/>
    </source>
</evidence>
<evidence type="ECO:0000313" key="5">
    <source>
        <dbReference type="Proteomes" id="UP000886597"/>
    </source>
</evidence>
<reference evidence="4" key="1">
    <citation type="submission" date="2019-08" db="EMBL/GenBank/DDBJ databases">
        <authorList>
            <person name="Ishikawa M."/>
            <person name="Suzuki T."/>
            <person name="Matsutani M."/>
        </authorList>
    </citation>
    <scope>NUCLEOTIDE SEQUENCE</scope>
    <source>
        <strain evidence="4">7C1</strain>
        <strain evidence="3">8C4</strain>
    </source>
</reference>
<evidence type="ECO:0000256" key="1">
    <source>
        <dbReference type="SAM" id="Phobius"/>
    </source>
</evidence>
<reference evidence="4" key="2">
    <citation type="journal article" date="2020" name="Int. Dairy J.">
        <title>Lactic acid bacterial diversity in Brie cheese focusing on salt concentration and pH of isolation medium and characterisation of halophilic and alkaliphilic lactic acid bacterial isolates.</title>
        <authorList>
            <person name="Unno R."/>
            <person name="Matsutani M."/>
            <person name="Suzuki T."/>
            <person name="Kodama K."/>
            <person name="Matsushita H."/>
            <person name="Yamasato K."/>
            <person name="Koizumi Y."/>
            <person name="Ishikawa M."/>
        </authorList>
    </citation>
    <scope>NUCLEOTIDE SEQUENCE</scope>
    <source>
        <strain evidence="4">7C1</strain>
        <strain evidence="3">8C4</strain>
    </source>
</reference>
<protein>
    <recommendedName>
        <fullName evidence="2">Cation-transporting P-type ATPase C-terminal domain-containing protein</fullName>
    </recommendedName>
</protein>
<dbReference type="EMBL" id="BKBQ01000054">
    <property type="protein sequence ID" value="GEQ55501.1"/>
    <property type="molecule type" value="Genomic_DNA"/>
</dbReference>
<dbReference type="InterPro" id="IPR006068">
    <property type="entry name" value="ATPase_P-typ_cation-transptr_C"/>
</dbReference>
<sequence>MIIGISAFVVFRILLNGDQSGEYVQTAVFTFMAIAQLMHIFNVRKTNSFGFDRSFFQNKALVGAIVLSVALQLAAVYLPFMNDLLGTAPLQLGTWAIILIAAVLSTLVVGLFNKIKYHH</sequence>
<keyword evidence="1" id="KW-0812">Transmembrane</keyword>
<evidence type="ECO:0000313" key="6">
    <source>
        <dbReference type="Proteomes" id="UP000886607"/>
    </source>
</evidence>
<feature type="transmembrane region" description="Helical" evidence="1">
    <location>
        <begin position="61"/>
        <end position="80"/>
    </location>
</feature>
<keyword evidence="6" id="KW-1185">Reference proteome</keyword>
<keyword evidence="1" id="KW-1133">Transmembrane helix</keyword>
<evidence type="ECO:0000313" key="4">
    <source>
        <dbReference type="EMBL" id="GEQ55501.1"/>
    </source>
</evidence>
<dbReference type="EMBL" id="BKBO01000054">
    <property type="protein sequence ID" value="GEQ50486.1"/>
    <property type="molecule type" value="Genomic_DNA"/>
</dbReference>
<organism evidence="4 5">
    <name type="scientific">Tetragenococcus koreensis</name>
    <dbReference type="NCBI Taxonomy" id="290335"/>
    <lineage>
        <taxon>Bacteria</taxon>
        <taxon>Bacillati</taxon>
        <taxon>Bacillota</taxon>
        <taxon>Bacilli</taxon>
        <taxon>Lactobacillales</taxon>
        <taxon>Enterococcaceae</taxon>
        <taxon>Tetragenococcus</taxon>
    </lineage>
</organism>
<dbReference type="Proteomes" id="UP000886607">
    <property type="component" value="Unassembled WGS sequence"/>
</dbReference>
<dbReference type="SUPFAM" id="SSF81665">
    <property type="entry name" value="Calcium ATPase, transmembrane domain M"/>
    <property type="match status" value="1"/>
</dbReference>
<dbReference type="AlphaFoldDB" id="A0AAN4UDU9"/>
<feature type="transmembrane region" description="Helical" evidence="1">
    <location>
        <begin position="92"/>
        <end position="112"/>
    </location>
</feature>